<gene>
    <name evidence="1" type="ORF">N7469_002207</name>
</gene>
<keyword evidence="2" id="KW-1185">Reference proteome</keyword>
<organism evidence="1 2">
    <name type="scientific">Penicillium citrinum</name>
    <dbReference type="NCBI Taxonomy" id="5077"/>
    <lineage>
        <taxon>Eukaryota</taxon>
        <taxon>Fungi</taxon>
        <taxon>Dikarya</taxon>
        <taxon>Ascomycota</taxon>
        <taxon>Pezizomycotina</taxon>
        <taxon>Eurotiomycetes</taxon>
        <taxon>Eurotiomycetidae</taxon>
        <taxon>Eurotiales</taxon>
        <taxon>Aspergillaceae</taxon>
        <taxon>Penicillium</taxon>
    </lineage>
</organism>
<reference evidence="1" key="1">
    <citation type="submission" date="2022-11" db="EMBL/GenBank/DDBJ databases">
        <authorList>
            <person name="Petersen C."/>
        </authorList>
    </citation>
    <scope>NUCLEOTIDE SEQUENCE</scope>
    <source>
        <strain evidence="1">IBT 23319</strain>
    </source>
</reference>
<proteinExistence type="predicted"/>
<dbReference type="EMBL" id="JAPQKT010000002">
    <property type="protein sequence ID" value="KAJ5240616.1"/>
    <property type="molecule type" value="Genomic_DNA"/>
</dbReference>
<sequence>MSVLCAEPFWRLVYLEKFRCKSHRRADDGFAGLERPYQFVQASLFRHHSIRGKHQPRCDLPNPKIDWPNVFHLHHDPTWVHQAAVLIRTFWSHPIILNAAESEMNKLPFVGARNSMLGKSSTHHIRQLAQLIAVILPTTWHVLEDEKHLRWGKVGSFEI</sequence>
<comment type="caution">
    <text evidence="1">The sequence shown here is derived from an EMBL/GenBank/DDBJ whole genome shotgun (WGS) entry which is preliminary data.</text>
</comment>
<evidence type="ECO:0000313" key="2">
    <source>
        <dbReference type="Proteomes" id="UP001147733"/>
    </source>
</evidence>
<evidence type="ECO:0000313" key="1">
    <source>
        <dbReference type="EMBL" id="KAJ5240616.1"/>
    </source>
</evidence>
<name>A0A9W9P9W0_PENCI</name>
<dbReference type="Proteomes" id="UP001147733">
    <property type="component" value="Unassembled WGS sequence"/>
</dbReference>
<reference evidence="1" key="2">
    <citation type="journal article" date="2023" name="IMA Fungus">
        <title>Comparative genomic study of the Penicillium genus elucidates a diverse pangenome and 15 lateral gene transfer events.</title>
        <authorList>
            <person name="Petersen C."/>
            <person name="Sorensen T."/>
            <person name="Nielsen M.R."/>
            <person name="Sondergaard T.E."/>
            <person name="Sorensen J.L."/>
            <person name="Fitzpatrick D.A."/>
            <person name="Frisvad J.C."/>
            <person name="Nielsen K.L."/>
        </authorList>
    </citation>
    <scope>NUCLEOTIDE SEQUENCE</scope>
    <source>
        <strain evidence="1">IBT 23319</strain>
    </source>
</reference>
<dbReference type="GeneID" id="81380294"/>
<dbReference type="AlphaFoldDB" id="A0A9W9P9W0"/>
<protein>
    <submittedName>
        <fullName evidence="1">Uncharacterized protein</fullName>
    </submittedName>
</protein>
<dbReference type="RefSeq" id="XP_056503621.1">
    <property type="nucleotide sequence ID" value="XM_056641127.1"/>
</dbReference>
<accession>A0A9W9P9W0</accession>